<name>A0A0L6UX88_9BASI</name>
<keyword evidence="1" id="KW-1133">Transmembrane helix</keyword>
<dbReference type="Proteomes" id="UP000037035">
    <property type="component" value="Unassembled WGS sequence"/>
</dbReference>
<keyword evidence="1" id="KW-0472">Membrane</keyword>
<proteinExistence type="predicted"/>
<feature type="transmembrane region" description="Helical" evidence="1">
    <location>
        <begin position="99"/>
        <end position="123"/>
    </location>
</feature>
<protein>
    <submittedName>
        <fullName evidence="2">Peptidyl-prolyl cis-trans isomerase</fullName>
    </submittedName>
</protein>
<dbReference type="AlphaFoldDB" id="A0A0L6UX88"/>
<evidence type="ECO:0000313" key="2">
    <source>
        <dbReference type="EMBL" id="KNZ53171.1"/>
    </source>
</evidence>
<dbReference type="InterPro" id="IPR046357">
    <property type="entry name" value="PPIase_dom_sf"/>
</dbReference>
<sequence length="124" mass="14363">MPGFFFFFLKFDSFCYRVTYVGTFTDNGKQFDASEDPSYPFIFELGVGQSRNTHTFLSHLGLGSGLDWVCLDPLFISSFPCQLINFSARQGAWLFPPSWLMDIVVVCNLSSSTLFFFFFFFFFF</sequence>
<dbReference type="GO" id="GO:0003755">
    <property type="term" value="F:peptidyl-prolyl cis-trans isomerase activity"/>
    <property type="evidence" value="ECO:0007669"/>
    <property type="project" value="InterPro"/>
</dbReference>
<reference evidence="2 3" key="1">
    <citation type="submission" date="2015-08" db="EMBL/GenBank/DDBJ databases">
        <title>Next Generation Sequencing and Analysis of the Genome of Puccinia sorghi L Schw, the Causal Agent of Maize Common Rust.</title>
        <authorList>
            <person name="Rochi L."/>
            <person name="Burguener G."/>
            <person name="Darino M."/>
            <person name="Turjanski A."/>
            <person name="Kreff E."/>
            <person name="Dieguez M.J."/>
            <person name="Sacco F."/>
        </authorList>
    </citation>
    <scope>NUCLEOTIDE SEQUENCE [LARGE SCALE GENOMIC DNA]</scope>
    <source>
        <strain evidence="2 3">RO10H11247</strain>
    </source>
</reference>
<dbReference type="VEuPathDB" id="FungiDB:VP01_331g6"/>
<evidence type="ECO:0000313" key="3">
    <source>
        <dbReference type="Proteomes" id="UP000037035"/>
    </source>
</evidence>
<gene>
    <name evidence="2" type="ORF">VP01_331g6</name>
</gene>
<dbReference type="EMBL" id="LAVV01008302">
    <property type="protein sequence ID" value="KNZ53171.1"/>
    <property type="molecule type" value="Genomic_DNA"/>
</dbReference>
<organism evidence="2 3">
    <name type="scientific">Puccinia sorghi</name>
    <dbReference type="NCBI Taxonomy" id="27349"/>
    <lineage>
        <taxon>Eukaryota</taxon>
        <taxon>Fungi</taxon>
        <taxon>Dikarya</taxon>
        <taxon>Basidiomycota</taxon>
        <taxon>Pucciniomycotina</taxon>
        <taxon>Pucciniomycetes</taxon>
        <taxon>Pucciniales</taxon>
        <taxon>Pucciniaceae</taxon>
        <taxon>Puccinia</taxon>
    </lineage>
</organism>
<accession>A0A0L6UX88</accession>
<keyword evidence="1" id="KW-0812">Transmembrane</keyword>
<dbReference type="Gene3D" id="3.10.50.40">
    <property type="match status" value="1"/>
</dbReference>
<comment type="caution">
    <text evidence="2">The sequence shown here is derived from an EMBL/GenBank/DDBJ whole genome shotgun (WGS) entry which is preliminary data.</text>
</comment>
<keyword evidence="3" id="KW-1185">Reference proteome</keyword>
<keyword evidence="2" id="KW-0413">Isomerase</keyword>
<evidence type="ECO:0000256" key="1">
    <source>
        <dbReference type="SAM" id="Phobius"/>
    </source>
</evidence>